<reference evidence="1 2" key="1">
    <citation type="submission" date="2020-08" db="EMBL/GenBank/DDBJ databases">
        <title>The Agave Microbiome: Exploring the role of microbial communities in plant adaptations to desert environments.</title>
        <authorList>
            <person name="Partida-Martinez L.P."/>
        </authorList>
    </citation>
    <scope>NUCLEOTIDE SEQUENCE [LARGE SCALE GENOMIC DNA]</scope>
    <source>
        <strain evidence="1 2">AT3.9</strain>
    </source>
</reference>
<evidence type="ECO:0000313" key="1">
    <source>
        <dbReference type="EMBL" id="MBB3017678.1"/>
    </source>
</evidence>
<comment type="caution">
    <text evidence="1">The sequence shown here is derived from an EMBL/GenBank/DDBJ whole genome shotgun (WGS) entry which is preliminary data.</text>
</comment>
<dbReference type="AlphaFoldDB" id="A0A7W4YW59"/>
<evidence type="ECO:0000313" key="2">
    <source>
        <dbReference type="Proteomes" id="UP000532010"/>
    </source>
</evidence>
<protein>
    <submittedName>
        <fullName evidence="1">Uncharacterized protein</fullName>
    </submittedName>
</protein>
<organism evidence="1 2">
    <name type="scientific">Microvirga lupini</name>
    <dbReference type="NCBI Taxonomy" id="420324"/>
    <lineage>
        <taxon>Bacteria</taxon>
        <taxon>Pseudomonadati</taxon>
        <taxon>Pseudomonadota</taxon>
        <taxon>Alphaproteobacteria</taxon>
        <taxon>Hyphomicrobiales</taxon>
        <taxon>Methylobacteriaceae</taxon>
        <taxon>Microvirga</taxon>
    </lineage>
</organism>
<accession>A0A7W4YW59</accession>
<dbReference type="RefSeq" id="WP_183447166.1">
    <property type="nucleotide sequence ID" value="NZ_JACHWB010000001.1"/>
</dbReference>
<sequence length="82" mass="8874">MSYQLEEAAALLDKELPDWSWSFTRIRNPGHAVSPFGEGVGLDLLGPDGKLRVYQKHGTSALEAARRAIPRARARLAGDSGA</sequence>
<dbReference type="EMBL" id="JACHWB010000001">
    <property type="protein sequence ID" value="MBB3017678.1"/>
    <property type="molecule type" value="Genomic_DNA"/>
</dbReference>
<dbReference type="Proteomes" id="UP000532010">
    <property type="component" value="Unassembled WGS sequence"/>
</dbReference>
<name>A0A7W4YW59_9HYPH</name>
<proteinExistence type="predicted"/>
<gene>
    <name evidence="1" type="ORF">FHR70_000718</name>
</gene>
<keyword evidence="2" id="KW-1185">Reference proteome</keyword>